<dbReference type="PANTHER" id="PTHR38776:SF1">
    <property type="entry name" value="MLTA-INTERACTING PROTEIN-RELATED"/>
    <property type="match status" value="1"/>
</dbReference>
<evidence type="ECO:0000256" key="2">
    <source>
        <dbReference type="ARBA" id="ARBA00005722"/>
    </source>
</evidence>
<organism evidence="7 8">
    <name type="scientific">Shewanella maritima</name>
    <dbReference type="NCBI Taxonomy" id="2520507"/>
    <lineage>
        <taxon>Bacteria</taxon>
        <taxon>Pseudomonadati</taxon>
        <taxon>Pseudomonadota</taxon>
        <taxon>Gammaproteobacteria</taxon>
        <taxon>Alteromonadales</taxon>
        <taxon>Shewanellaceae</taxon>
        <taxon>Shewanella</taxon>
    </lineage>
</organism>
<accession>A0A411PKA6</accession>
<evidence type="ECO:0000256" key="3">
    <source>
        <dbReference type="ARBA" id="ARBA00022729"/>
    </source>
</evidence>
<dbReference type="InterPro" id="IPR010583">
    <property type="entry name" value="MipA"/>
</dbReference>
<reference evidence="7 8" key="1">
    <citation type="submission" date="2019-02" db="EMBL/GenBank/DDBJ databases">
        <title>Shewanella sp. D4-2 isolated from Dokdo Island.</title>
        <authorList>
            <person name="Baek K."/>
        </authorList>
    </citation>
    <scope>NUCLEOTIDE SEQUENCE [LARGE SCALE GENOMIC DNA]</scope>
    <source>
        <strain evidence="7 8">D4-2</strain>
    </source>
</reference>
<keyword evidence="8" id="KW-1185">Reference proteome</keyword>
<name>A0A411PKA6_9GAMM</name>
<evidence type="ECO:0000256" key="1">
    <source>
        <dbReference type="ARBA" id="ARBA00004442"/>
    </source>
</evidence>
<evidence type="ECO:0000256" key="4">
    <source>
        <dbReference type="ARBA" id="ARBA00023136"/>
    </source>
</evidence>
<proteinExistence type="inferred from homology"/>
<evidence type="ECO:0000256" key="6">
    <source>
        <dbReference type="SAM" id="SignalP"/>
    </source>
</evidence>
<dbReference type="EMBL" id="CP036200">
    <property type="protein sequence ID" value="QBF83872.1"/>
    <property type="molecule type" value="Genomic_DNA"/>
</dbReference>
<dbReference type="Proteomes" id="UP000291106">
    <property type="component" value="Chromosome"/>
</dbReference>
<evidence type="ECO:0000256" key="5">
    <source>
        <dbReference type="ARBA" id="ARBA00023237"/>
    </source>
</evidence>
<keyword evidence="5" id="KW-0998">Cell outer membrane</keyword>
<dbReference type="Pfam" id="PF06629">
    <property type="entry name" value="MipA"/>
    <property type="match status" value="1"/>
</dbReference>
<keyword evidence="4" id="KW-0472">Membrane</keyword>
<comment type="similarity">
    <text evidence="2">Belongs to the MipA/OmpV family.</text>
</comment>
<evidence type="ECO:0000313" key="8">
    <source>
        <dbReference type="Proteomes" id="UP000291106"/>
    </source>
</evidence>
<dbReference type="GO" id="GO:0009279">
    <property type="term" value="C:cell outer membrane"/>
    <property type="evidence" value="ECO:0007669"/>
    <property type="project" value="UniProtKB-SubCell"/>
</dbReference>
<sequence>MIRNMSYQLIKLISLLILPMSLAYANPSQRDNDETTQTQPQISDGLRYDTWGIAIGVRRGDIPYAVEDDEVYDVLPLLKYQGAYGFIDGMEAGLHLWKNDTHQVNAYTRFRFVDIPKELQNESQAQAFDFGLQYKFNDGPWEADVALLSDSNKRGYMYTRAKYHWHNGDWDLIPYAELQWKTDKFNQHYYGVGTYDAEGGLQFNAGITARYHVSRNLYLLGKFGVGRLEDAVAELPTIDSQYQYESFLGFGFFPEPGKQRFDHRNPSATKDNDQFLRIAHGWATPSNLSDILSGNAEKDPYNNQMTSLFYGTRLTDTLFTLPIELYFTPGAVWHYDSEVQNDIVEAVVAIKAFYTFKFGPRWRLGVAEGLSYVSDLTYIEGSEIAEKGYKPSKLLNYLDFSFEVNIGDIINSQSMQNLWLGYSIHHRSGIFESSSAFGRIKGGSNYQTVTLQWHF</sequence>
<dbReference type="OrthoDB" id="92529at2"/>
<keyword evidence="3 6" id="KW-0732">Signal</keyword>
<feature type="chain" id="PRO_5019130864" evidence="6">
    <location>
        <begin position="26"/>
        <end position="455"/>
    </location>
</feature>
<feature type="signal peptide" evidence="6">
    <location>
        <begin position="1"/>
        <end position="25"/>
    </location>
</feature>
<dbReference type="AlphaFoldDB" id="A0A411PKA6"/>
<protein>
    <submittedName>
        <fullName evidence="7">MipA/OmpV family protein</fullName>
    </submittedName>
</protein>
<comment type="subcellular location">
    <subcellularLocation>
        <location evidence="1">Cell outer membrane</location>
    </subcellularLocation>
</comment>
<dbReference type="PANTHER" id="PTHR38776">
    <property type="entry name" value="MLTA-INTERACTING PROTEIN-RELATED"/>
    <property type="match status" value="1"/>
</dbReference>
<dbReference type="KEGG" id="smai:EXU30_15190"/>
<gene>
    <name evidence="7" type="ORF">EXU30_15190</name>
</gene>
<evidence type="ECO:0000313" key="7">
    <source>
        <dbReference type="EMBL" id="QBF83872.1"/>
    </source>
</evidence>